<evidence type="ECO:0000313" key="1">
    <source>
        <dbReference type="EMBL" id="CAH2318835.1"/>
    </source>
</evidence>
<keyword evidence="2" id="KW-1185">Reference proteome</keyword>
<accession>A0AAD1T3Z2</accession>
<dbReference type="Proteomes" id="UP001295444">
    <property type="component" value="Chromosome 10"/>
</dbReference>
<gene>
    <name evidence="1" type="ORF">PECUL_23A022260</name>
</gene>
<name>A0AAD1T3Z2_PELCU</name>
<proteinExistence type="predicted"/>
<evidence type="ECO:0000313" key="2">
    <source>
        <dbReference type="Proteomes" id="UP001295444"/>
    </source>
</evidence>
<protein>
    <submittedName>
        <fullName evidence="1">Uncharacterized protein</fullName>
    </submittedName>
</protein>
<organism evidence="1 2">
    <name type="scientific">Pelobates cultripes</name>
    <name type="common">Western spadefoot toad</name>
    <dbReference type="NCBI Taxonomy" id="61616"/>
    <lineage>
        <taxon>Eukaryota</taxon>
        <taxon>Metazoa</taxon>
        <taxon>Chordata</taxon>
        <taxon>Craniata</taxon>
        <taxon>Vertebrata</taxon>
        <taxon>Euteleostomi</taxon>
        <taxon>Amphibia</taxon>
        <taxon>Batrachia</taxon>
        <taxon>Anura</taxon>
        <taxon>Pelobatoidea</taxon>
        <taxon>Pelobatidae</taxon>
        <taxon>Pelobates</taxon>
    </lineage>
</organism>
<dbReference type="AlphaFoldDB" id="A0AAD1T3Z2"/>
<dbReference type="EMBL" id="OW240921">
    <property type="protein sequence ID" value="CAH2318835.1"/>
    <property type="molecule type" value="Genomic_DNA"/>
</dbReference>
<feature type="non-terminal residue" evidence="1">
    <location>
        <position position="61"/>
    </location>
</feature>
<reference evidence="1" key="1">
    <citation type="submission" date="2022-03" db="EMBL/GenBank/DDBJ databases">
        <authorList>
            <person name="Alioto T."/>
            <person name="Alioto T."/>
            <person name="Gomez Garrido J."/>
        </authorList>
    </citation>
    <scope>NUCLEOTIDE SEQUENCE</scope>
</reference>
<sequence>PCASVTAIQSFLFHNAKCVTPTHMQNSVLDLCLRRACTLKMKRSDIVSQQASQDLQSSLNI</sequence>
<feature type="non-terminal residue" evidence="1">
    <location>
        <position position="1"/>
    </location>
</feature>